<keyword evidence="1" id="KW-0812">Transmembrane</keyword>
<evidence type="ECO:0000313" key="2">
    <source>
        <dbReference type="EMBL" id="MDN3575941.1"/>
    </source>
</evidence>
<name>A0ABT8B2R5_9NEIS</name>
<accession>A0ABT8B2R5</accession>
<dbReference type="RefSeq" id="WP_290331574.1">
    <property type="nucleotide sequence ID" value="NZ_JAUFPU010000003.1"/>
</dbReference>
<gene>
    <name evidence="2" type="ORF">QWZ03_04035</name>
</gene>
<dbReference type="EMBL" id="JAUFPU010000003">
    <property type="protein sequence ID" value="MDN3575941.1"/>
    <property type="molecule type" value="Genomic_DNA"/>
</dbReference>
<comment type="caution">
    <text evidence="2">The sequence shown here is derived from an EMBL/GenBank/DDBJ whole genome shotgun (WGS) entry which is preliminary data.</text>
</comment>
<evidence type="ECO:0000313" key="3">
    <source>
        <dbReference type="Proteomes" id="UP001180081"/>
    </source>
</evidence>
<proteinExistence type="predicted"/>
<dbReference type="Proteomes" id="UP001180081">
    <property type="component" value="Unassembled WGS sequence"/>
</dbReference>
<keyword evidence="1" id="KW-0472">Membrane</keyword>
<protein>
    <submittedName>
        <fullName evidence="2">Uncharacterized protein</fullName>
    </submittedName>
</protein>
<sequence length="314" mass="33533">MQNKANPKTRPPRKQRGNALLIFFLLVAMGMLSLLVSKLGSQPGLLQQNQVDQDSMNEARQALVGAILSAPRADARLPADLIVNDDTFVTARLNYARYALKPANETGNALWYAASGYSLLDTDSTHWLSLCDAAQPAANDIAIAILSPSEPLTTQTGRAPSAPAAQYLEGVTGTPIGCTANPSNADNNRILVRSASSVTFNDQLLVISRKELLSMHAGLAYREIATRLANYAQSNGDAYPDNATFSAAINTPPLPTWLLDDTSTPGEWIDALTYNQVATQQATLQIPGCAPITLAWDSTTSTNILTPPGNPQCP</sequence>
<organism evidence="2 3">
    <name type="scientific">Chitinimonas viridis</name>
    <dbReference type="NCBI Taxonomy" id="664880"/>
    <lineage>
        <taxon>Bacteria</taxon>
        <taxon>Pseudomonadati</taxon>
        <taxon>Pseudomonadota</taxon>
        <taxon>Betaproteobacteria</taxon>
        <taxon>Neisseriales</taxon>
        <taxon>Chitinibacteraceae</taxon>
        <taxon>Chitinimonas</taxon>
    </lineage>
</organism>
<keyword evidence="3" id="KW-1185">Reference proteome</keyword>
<reference evidence="2" key="2">
    <citation type="submission" date="2023-06" db="EMBL/GenBank/DDBJ databases">
        <authorList>
            <person name="Lucena T."/>
            <person name="Sun Q."/>
        </authorList>
    </citation>
    <scope>NUCLEOTIDE SEQUENCE</scope>
    <source>
        <strain evidence="2">CECT 7703</strain>
    </source>
</reference>
<evidence type="ECO:0000256" key="1">
    <source>
        <dbReference type="SAM" id="Phobius"/>
    </source>
</evidence>
<feature type="transmembrane region" description="Helical" evidence="1">
    <location>
        <begin position="20"/>
        <end position="40"/>
    </location>
</feature>
<reference evidence="2" key="1">
    <citation type="journal article" date="2014" name="Int. J. Syst. Evol. Microbiol.">
        <title>Complete genome of a new Firmicutes species belonging to the dominant human colonic microbiota ('Ruminococcus bicirculans') reveals two chromosomes and a selective capacity to utilize plant glucans.</title>
        <authorList>
            <consortium name="NISC Comparative Sequencing Program"/>
            <person name="Wegmann U."/>
            <person name="Louis P."/>
            <person name="Goesmann A."/>
            <person name="Henrissat B."/>
            <person name="Duncan S.H."/>
            <person name="Flint H.J."/>
        </authorList>
    </citation>
    <scope>NUCLEOTIDE SEQUENCE</scope>
    <source>
        <strain evidence="2">CECT 7703</strain>
    </source>
</reference>
<keyword evidence="1" id="KW-1133">Transmembrane helix</keyword>